<keyword evidence="2" id="KW-0812">Transmembrane</keyword>
<evidence type="ECO:0000313" key="4">
    <source>
        <dbReference type="Proteomes" id="UP000469215"/>
    </source>
</evidence>
<feature type="transmembrane region" description="Helical" evidence="2">
    <location>
        <begin position="41"/>
        <end position="61"/>
    </location>
</feature>
<keyword evidence="4" id="KW-1185">Reference proteome</keyword>
<protein>
    <submittedName>
        <fullName evidence="3">DUF4191 family protein</fullName>
    </submittedName>
</protein>
<feature type="region of interest" description="Disordered" evidence="1">
    <location>
        <begin position="218"/>
        <end position="244"/>
    </location>
</feature>
<dbReference type="Pfam" id="PF13829">
    <property type="entry name" value="DUF4191"/>
    <property type="match status" value="1"/>
</dbReference>
<sequence>MADTDTPKRGFFRRRPKDPSKPGRIAQMVQVYKMARKHYPAVPWLLAAAILGGAAIGVVVGLLLPPIWLWIVFGVMVGLLGAVFMLGRFAESAAFEEMRGQPGAFGAVLNTVRRSWLAEEQPVAIDPRTKDLVYRATGLGGVVLLSEGPKGRTAKMLEKERKRHERVLPNVPITCIQGGEEDGQVPMSRVSSTVRKIPKKLNKAEVLVIRKRLAALGTMSTRPPVPKGIDPNKVRPDRRAMRGR</sequence>
<organism evidence="3 4">
    <name type="scientific">Brevibacterium rongguiense</name>
    <dbReference type="NCBI Taxonomy" id="2695267"/>
    <lineage>
        <taxon>Bacteria</taxon>
        <taxon>Bacillati</taxon>
        <taxon>Actinomycetota</taxon>
        <taxon>Actinomycetes</taxon>
        <taxon>Micrococcales</taxon>
        <taxon>Brevibacteriaceae</taxon>
        <taxon>Brevibacterium</taxon>
    </lineage>
</organism>
<evidence type="ECO:0000256" key="2">
    <source>
        <dbReference type="SAM" id="Phobius"/>
    </source>
</evidence>
<feature type="transmembrane region" description="Helical" evidence="2">
    <location>
        <begin position="67"/>
        <end position="89"/>
    </location>
</feature>
<dbReference type="Proteomes" id="UP000469215">
    <property type="component" value="Unassembled WGS sequence"/>
</dbReference>
<evidence type="ECO:0000313" key="3">
    <source>
        <dbReference type="EMBL" id="MYM18983.1"/>
    </source>
</evidence>
<dbReference type="AlphaFoldDB" id="A0A6N9H516"/>
<keyword evidence="2" id="KW-1133">Transmembrane helix</keyword>
<dbReference type="EMBL" id="WWEQ01000008">
    <property type="protein sequence ID" value="MYM18983.1"/>
    <property type="molecule type" value="Genomic_DNA"/>
</dbReference>
<feature type="compositionally biased region" description="Basic and acidic residues" evidence="1">
    <location>
        <begin position="230"/>
        <end position="244"/>
    </location>
</feature>
<dbReference type="InterPro" id="IPR025445">
    <property type="entry name" value="DUF4191"/>
</dbReference>
<name>A0A6N9H516_9MICO</name>
<gene>
    <name evidence="3" type="ORF">GSY69_03055</name>
</gene>
<comment type="caution">
    <text evidence="3">The sequence shown here is derived from an EMBL/GenBank/DDBJ whole genome shotgun (WGS) entry which is preliminary data.</text>
</comment>
<keyword evidence="2" id="KW-0472">Membrane</keyword>
<dbReference type="RefSeq" id="WP_160952424.1">
    <property type="nucleotide sequence ID" value="NZ_WWEQ01000008.1"/>
</dbReference>
<accession>A0A6N9H516</accession>
<feature type="region of interest" description="Disordered" evidence="1">
    <location>
        <begin position="1"/>
        <end position="22"/>
    </location>
</feature>
<reference evidence="3 4" key="1">
    <citation type="submission" date="2020-01" db="EMBL/GenBank/DDBJ databases">
        <authorList>
            <person name="Deng T."/>
        </authorList>
    </citation>
    <scope>NUCLEOTIDE SEQUENCE [LARGE SCALE GENOMIC DNA]</scope>
    <source>
        <strain evidence="3 4">5221</strain>
    </source>
</reference>
<evidence type="ECO:0000256" key="1">
    <source>
        <dbReference type="SAM" id="MobiDB-lite"/>
    </source>
</evidence>
<proteinExistence type="predicted"/>